<protein>
    <recommendedName>
        <fullName evidence="3">PIR Superfamily Protein</fullName>
    </recommendedName>
</protein>
<gene>
    <name evidence="1" type="ORF">POVWA1_086710</name>
</gene>
<dbReference type="Proteomes" id="UP000078555">
    <property type="component" value="Unassembled WGS sequence"/>
</dbReference>
<accession>A0A1A9APX7</accession>
<sequence length="93" mass="10887">MQNYMCSNVSYSVIKMAEDSGYTSLTHHIDVNFFKAMIKSDIIKLINTYGHKNCGLRHEELCDEIRKIITDNKRIVFQYMCIEAPPPIFQFYA</sequence>
<proteinExistence type="predicted"/>
<keyword evidence="2" id="KW-1185">Reference proteome</keyword>
<evidence type="ECO:0008006" key="3">
    <source>
        <dbReference type="Google" id="ProtNLM"/>
    </source>
</evidence>
<reference evidence="2" key="1">
    <citation type="submission" date="2016-05" db="EMBL/GenBank/DDBJ databases">
        <authorList>
            <person name="Naeem Raeece"/>
        </authorList>
    </citation>
    <scope>NUCLEOTIDE SEQUENCE [LARGE SCALE GENOMIC DNA]</scope>
</reference>
<name>A0A1A9APX7_PLAOA</name>
<evidence type="ECO:0000313" key="1">
    <source>
        <dbReference type="EMBL" id="SBT58270.1"/>
    </source>
</evidence>
<organism evidence="1 2">
    <name type="scientific">Plasmodium ovale wallikeri</name>
    <dbReference type="NCBI Taxonomy" id="864142"/>
    <lineage>
        <taxon>Eukaryota</taxon>
        <taxon>Sar</taxon>
        <taxon>Alveolata</taxon>
        <taxon>Apicomplexa</taxon>
        <taxon>Aconoidasida</taxon>
        <taxon>Haemosporida</taxon>
        <taxon>Plasmodiidae</taxon>
        <taxon>Plasmodium</taxon>
        <taxon>Plasmodium (Plasmodium)</taxon>
    </lineage>
</organism>
<dbReference type="EMBL" id="FLRD01001796">
    <property type="protein sequence ID" value="SBT58270.1"/>
    <property type="molecule type" value="Genomic_DNA"/>
</dbReference>
<dbReference type="AlphaFoldDB" id="A0A1A9APX7"/>
<evidence type="ECO:0000313" key="2">
    <source>
        <dbReference type="Proteomes" id="UP000078555"/>
    </source>
</evidence>